<comment type="caution">
    <text evidence="1">The sequence shown here is derived from an EMBL/GenBank/DDBJ whole genome shotgun (WGS) entry which is preliminary data.</text>
</comment>
<dbReference type="Proteomes" id="UP001631993">
    <property type="component" value="Unassembled WGS sequence"/>
</dbReference>
<keyword evidence="2" id="KW-1185">Reference proteome</keyword>
<organism evidence="1 2">
    <name type="scientific">Streptomyces galilaeus</name>
    <dbReference type="NCBI Taxonomy" id="33899"/>
    <lineage>
        <taxon>Bacteria</taxon>
        <taxon>Bacillati</taxon>
        <taxon>Actinomycetota</taxon>
        <taxon>Actinomycetes</taxon>
        <taxon>Kitasatosporales</taxon>
        <taxon>Streptomycetaceae</taxon>
        <taxon>Streptomyces</taxon>
    </lineage>
</organism>
<evidence type="ECO:0000313" key="1">
    <source>
        <dbReference type="EMBL" id="MFM9651784.1"/>
    </source>
</evidence>
<proteinExistence type="predicted"/>
<name>A0ABW9IXK4_STRGJ</name>
<gene>
    <name evidence="1" type="ORF">ACKI1S_37240</name>
</gene>
<protein>
    <submittedName>
        <fullName evidence="1">Uncharacterized protein</fullName>
    </submittedName>
</protein>
<dbReference type="EMBL" id="JBJVNE010000023">
    <property type="protein sequence ID" value="MFM9651784.1"/>
    <property type="molecule type" value="Genomic_DNA"/>
</dbReference>
<evidence type="ECO:0000313" key="2">
    <source>
        <dbReference type="Proteomes" id="UP001631993"/>
    </source>
</evidence>
<reference evidence="1 2" key="1">
    <citation type="submission" date="2024-12" db="EMBL/GenBank/DDBJ databases">
        <title>Forecasting of Potato common scab and diversities of Pathogenic streptomyces spp. in china.</title>
        <authorList>
            <person name="Handique U."/>
            <person name="Wu J."/>
        </authorList>
    </citation>
    <scope>NUCLEOTIDE SEQUENCE [LARGE SCALE GENOMIC DNA]</scope>
    <source>
        <strain evidence="1 2">ZRIMU1585</strain>
    </source>
</reference>
<accession>A0ABW9IXK4</accession>
<dbReference type="RefSeq" id="WP_409085409.1">
    <property type="nucleotide sequence ID" value="NZ_JBJVMW010000027.1"/>
</dbReference>
<sequence length="243" mass="27394">MSSSQAPHPVEHPGKRCLSGIQGYLNMILSQPDVLEVYTNTACRIASRLMPVRYNGGHIAGIPGLRFMDHTKRRVRLLHLPTGARLDLIESHVSSWFTVRDMRRTFQQETRWHDDTQMERLWHRPDLTRDEEAHKELWALKPCTPLRSAIMTRAMPFWYKNDISPDWMPPGTHYPRLVWDADPDERQPKAAHIGALLTTSPIAIPGAVFHEHGAHEGLLTLGGGSVSLTSADPIARVLGRGPS</sequence>